<evidence type="ECO:0000259" key="2">
    <source>
        <dbReference type="Pfam" id="PF02120"/>
    </source>
</evidence>
<dbReference type="AlphaFoldDB" id="A0A502CUC9"/>
<name>A0A502CUC9_9SPHN</name>
<dbReference type="RefSeq" id="WP_140866371.1">
    <property type="nucleotide sequence ID" value="NZ_RCZK01000001.1"/>
</dbReference>
<gene>
    <name evidence="3" type="ORF">EAH84_01045</name>
</gene>
<feature type="domain" description="Flagellar hook-length control protein-like C-terminal" evidence="2">
    <location>
        <begin position="418"/>
        <end position="492"/>
    </location>
</feature>
<feature type="compositionally biased region" description="Low complexity" evidence="1">
    <location>
        <begin position="491"/>
        <end position="503"/>
    </location>
</feature>
<evidence type="ECO:0000313" key="4">
    <source>
        <dbReference type="Proteomes" id="UP000318413"/>
    </source>
</evidence>
<dbReference type="PANTHER" id="PTHR37533">
    <property type="entry name" value="FLAGELLAR HOOK-LENGTH CONTROL PROTEIN"/>
    <property type="match status" value="1"/>
</dbReference>
<dbReference type="InterPro" id="IPR052563">
    <property type="entry name" value="FliK"/>
</dbReference>
<comment type="caution">
    <text evidence="3">The sequence shown here is derived from an EMBL/GenBank/DDBJ whole genome shotgun (WGS) entry which is preliminary data.</text>
</comment>
<feature type="region of interest" description="Disordered" evidence="1">
    <location>
        <begin position="160"/>
        <end position="199"/>
    </location>
</feature>
<evidence type="ECO:0000256" key="1">
    <source>
        <dbReference type="SAM" id="MobiDB-lite"/>
    </source>
</evidence>
<dbReference type="InterPro" id="IPR038610">
    <property type="entry name" value="FliK-like_C_sf"/>
</dbReference>
<keyword evidence="3" id="KW-0969">Cilium</keyword>
<keyword evidence="4" id="KW-1185">Reference proteome</keyword>
<dbReference type="Gene3D" id="3.30.750.140">
    <property type="match status" value="1"/>
</dbReference>
<dbReference type="Proteomes" id="UP000318413">
    <property type="component" value="Unassembled WGS sequence"/>
</dbReference>
<keyword evidence="3" id="KW-0282">Flagellum</keyword>
<accession>A0A502CUC9</accession>
<sequence length="528" mass="53131">MILSTSFATTTASPLAIAIGTGSPDAPPVFGALLWEAVGATTVAAGATPPVPGLTLTPPPLSPDRQADALSGTPLPPVPDQSPLAPTIAWRSSAAPVAVVTSKAASVTSPVELPTPAKDIAKPVSPFAARRASLAPTVSPTVRGDTAVNSPIDSDADEALADDTAEPDPDQANFTPPVALAVLGPPTTEPSPRIEGKTPPAPVLATLSTTDDAAPVIRSSDTATLERPLSAPLTTPQITAGAMPPDAARTATPRPAAVVAPQPVPTGLARATTPPSITATNTTATVVAPAIRDSTIAFAQAPTDRGDGRADSVALPAGVVTAPTAAAPPLATLPITQGPAMQVFGAAIAAARRNERGTADNRTIDPATLQPVADAAHPTVAATGGAQQAPLDLSQDRWPHAMIDRIEHLRDTAAAATASAADTRIRLIPDALGTIDVSITRDGDSVAVRFQAEHAGTRALLQDSQTRLADIAESRGLRLSGSSVDAGSAGTGQQQRAPQQQPTLPSAPRRAPTRNSATADDADAGRVA</sequence>
<reference evidence="3 4" key="1">
    <citation type="journal article" date="2019" name="Environ. Microbiol.">
        <title>Species interactions and distinct microbial communities in high Arctic permafrost affected cryosols are associated with the CH4 and CO2 gas fluxes.</title>
        <authorList>
            <person name="Altshuler I."/>
            <person name="Hamel J."/>
            <person name="Turney S."/>
            <person name="Magnuson E."/>
            <person name="Levesque R."/>
            <person name="Greer C."/>
            <person name="Whyte L.G."/>
        </authorList>
    </citation>
    <scope>NUCLEOTIDE SEQUENCE [LARGE SCALE GENOMIC DNA]</scope>
    <source>
        <strain evidence="3 4">S5.1</strain>
    </source>
</reference>
<dbReference type="PANTHER" id="PTHR37533:SF2">
    <property type="entry name" value="FLAGELLAR HOOK-LENGTH CONTROL PROTEIN"/>
    <property type="match status" value="1"/>
</dbReference>
<organism evidence="3 4">
    <name type="scientific">Sphingomonas oligophenolica</name>
    <dbReference type="NCBI Taxonomy" id="301154"/>
    <lineage>
        <taxon>Bacteria</taxon>
        <taxon>Pseudomonadati</taxon>
        <taxon>Pseudomonadota</taxon>
        <taxon>Alphaproteobacteria</taxon>
        <taxon>Sphingomonadales</taxon>
        <taxon>Sphingomonadaceae</taxon>
        <taxon>Sphingomonas</taxon>
    </lineage>
</organism>
<feature type="compositionally biased region" description="Pro residues" evidence="1">
    <location>
        <begin position="49"/>
        <end position="62"/>
    </location>
</feature>
<dbReference type="InterPro" id="IPR021136">
    <property type="entry name" value="Flagellar_hook_control-like_C"/>
</dbReference>
<dbReference type="EMBL" id="RCZK01000001">
    <property type="protein sequence ID" value="TPG15426.1"/>
    <property type="molecule type" value="Genomic_DNA"/>
</dbReference>
<protein>
    <submittedName>
        <fullName evidence="3">Flagellar hook-length control protein FliK</fullName>
    </submittedName>
</protein>
<dbReference type="CDD" id="cd17470">
    <property type="entry name" value="T3SS_Flik_C"/>
    <property type="match status" value="1"/>
</dbReference>
<keyword evidence="3" id="KW-0966">Cell projection</keyword>
<evidence type="ECO:0000313" key="3">
    <source>
        <dbReference type="EMBL" id="TPG15426.1"/>
    </source>
</evidence>
<feature type="region of interest" description="Disordered" evidence="1">
    <location>
        <begin position="479"/>
        <end position="528"/>
    </location>
</feature>
<proteinExistence type="predicted"/>
<feature type="compositionally biased region" description="Acidic residues" evidence="1">
    <location>
        <begin position="160"/>
        <end position="169"/>
    </location>
</feature>
<dbReference type="Pfam" id="PF02120">
    <property type="entry name" value="Flg_hook"/>
    <property type="match status" value="1"/>
</dbReference>
<feature type="region of interest" description="Disordered" evidence="1">
    <location>
        <begin position="47"/>
        <end position="77"/>
    </location>
</feature>
<dbReference type="OrthoDB" id="7586319at2"/>